<evidence type="ECO:0000313" key="2">
    <source>
        <dbReference type="EnsemblPlants" id="KEH15966"/>
    </source>
</evidence>
<dbReference type="GO" id="GO:0006367">
    <property type="term" value="P:transcription initiation at RNA polymerase II promoter"/>
    <property type="evidence" value="ECO:0007669"/>
    <property type="project" value="InterPro"/>
</dbReference>
<organism evidence="1 3">
    <name type="scientific">Medicago truncatula</name>
    <name type="common">Barrel medic</name>
    <name type="synonym">Medicago tribuloides</name>
    <dbReference type="NCBI Taxonomy" id="3880"/>
    <lineage>
        <taxon>Eukaryota</taxon>
        <taxon>Viridiplantae</taxon>
        <taxon>Streptophyta</taxon>
        <taxon>Embryophyta</taxon>
        <taxon>Tracheophyta</taxon>
        <taxon>Spermatophyta</taxon>
        <taxon>Magnoliopsida</taxon>
        <taxon>eudicotyledons</taxon>
        <taxon>Gunneridae</taxon>
        <taxon>Pentapetalae</taxon>
        <taxon>rosids</taxon>
        <taxon>fabids</taxon>
        <taxon>Fabales</taxon>
        <taxon>Fabaceae</taxon>
        <taxon>Papilionoideae</taxon>
        <taxon>50 kb inversion clade</taxon>
        <taxon>NPAAA clade</taxon>
        <taxon>Hologalegina</taxon>
        <taxon>IRL clade</taxon>
        <taxon>Trifolieae</taxon>
        <taxon>Medicago</taxon>
    </lineage>
</organism>
<dbReference type="HOGENOM" id="CLU_2516129_0_0_1"/>
<dbReference type="AlphaFoldDB" id="A0A072TFI4"/>
<name>A0A072TFI4_MEDTR</name>
<dbReference type="GO" id="GO:0005673">
    <property type="term" value="C:transcription factor TFIIE complex"/>
    <property type="evidence" value="ECO:0007669"/>
    <property type="project" value="InterPro"/>
</dbReference>
<dbReference type="EMBL" id="KL403136">
    <property type="protein sequence ID" value="KEH15966.1"/>
    <property type="molecule type" value="Genomic_DNA"/>
</dbReference>
<dbReference type="PANTHER" id="PTHR12716">
    <property type="entry name" value="TRANSCRIPTION INITIATION FACTOR IIE, BETA SUBUNIT"/>
    <property type="match status" value="1"/>
</dbReference>
<protein>
    <submittedName>
        <fullName evidence="1">Transcription initiation factor TFIIE, beta subunit, putative</fullName>
    </submittedName>
</protein>
<gene>
    <name evidence="1" type="ORF">MTR_0411s0050</name>
</gene>
<dbReference type="InterPro" id="IPR016656">
    <property type="entry name" value="TFIIE-bsu"/>
</dbReference>
<dbReference type="EnsemblPlants" id="KEH15966">
    <property type="protein sequence ID" value="KEH15966"/>
    <property type="gene ID" value="MTR_0411s0050"/>
</dbReference>
<reference evidence="2" key="3">
    <citation type="submission" date="2015-06" db="UniProtKB">
        <authorList>
            <consortium name="EnsemblPlants"/>
        </authorList>
    </citation>
    <scope>IDENTIFICATION</scope>
    <source>
        <strain evidence="2">cv. Jemalong A17</strain>
    </source>
</reference>
<accession>A0A072TFI4</accession>
<reference evidence="1 3" key="1">
    <citation type="journal article" date="2011" name="Nature">
        <title>The Medicago genome provides insight into the evolution of rhizobial symbioses.</title>
        <authorList>
            <person name="Young N.D."/>
            <person name="Debelle F."/>
            <person name="Oldroyd G.E."/>
            <person name="Geurts R."/>
            <person name="Cannon S.B."/>
            <person name="Udvardi M.K."/>
            <person name="Benedito V.A."/>
            <person name="Mayer K.F."/>
            <person name="Gouzy J."/>
            <person name="Schoof H."/>
            <person name="Van de Peer Y."/>
            <person name="Proost S."/>
            <person name="Cook D.R."/>
            <person name="Meyers B.C."/>
            <person name="Spannagl M."/>
            <person name="Cheung F."/>
            <person name="De Mita S."/>
            <person name="Krishnakumar V."/>
            <person name="Gundlach H."/>
            <person name="Zhou S."/>
            <person name="Mudge J."/>
            <person name="Bharti A.K."/>
            <person name="Murray J.D."/>
            <person name="Naoumkina M.A."/>
            <person name="Rosen B."/>
            <person name="Silverstein K.A."/>
            <person name="Tang H."/>
            <person name="Rombauts S."/>
            <person name="Zhao P.X."/>
            <person name="Zhou P."/>
            <person name="Barbe V."/>
            <person name="Bardou P."/>
            <person name="Bechner M."/>
            <person name="Bellec A."/>
            <person name="Berger A."/>
            <person name="Berges H."/>
            <person name="Bidwell S."/>
            <person name="Bisseling T."/>
            <person name="Choisne N."/>
            <person name="Couloux A."/>
            <person name="Denny R."/>
            <person name="Deshpande S."/>
            <person name="Dai X."/>
            <person name="Doyle J.J."/>
            <person name="Dudez A.M."/>
            <person name="Farmer A.D."/>
            <person name="Fouteau S."/>
            <person name="Franken C."/>
            <person name="Gibelin C."/>
            <person name="Gish J."/>
            <person name="Goldstein S."/>
            <person name="Gonzalez A.J."/>
            <person name="Green P.J."/>
            <person name="Hallab A."/>
            <person name="Hartog M."/>
            <person name="Hua A."/>
            <person name="Humphray S.J."/>
            <person name="Jeong D.H."/>
            <person name="Jing Y."/>
            <person name="Jocker A."/>
            <person name="Kenton S.M."/>
            <person name="Kim D.J."/>
            <person name="Klee K."/>
            <person name="Lai H."/>
            <person name="Lang C."/>
            <person name="Lin S."/>
            <person name="Macmil S.L."/>
            <person name="Magdelenat G."/>
            <person name="Matthews L."/>
            <person name="McCorrison J."/>
            <person name="Monaghan E.L."/>
            <person name="Mun J.H."/>
            <person name="Najar F.Z."/>
            <person name="Nicholson C."/>
            <person name="Noirot C."/>
            <person name="O'Bleness M."/>
            <person name="Paule C.R."/>
            <person name="Poulain J."/>
            <person name="Prion F."/>
            <person name="Qin B."/>
            <person name="Qu C."/>
            <person name="Retzel E.F."/>
            <person name="Riddle C."/>
            <person name="Sallet E."/>
            <person name="Samain S."/>
            <person name="Samson N."/>
            <person name="Sanders I."/>
            <person name="Saurat O."/>
            <person name="Scarpelli C."/>
            <person name="Schiex T."/>
            <person name="Segurens B."/>
            <person name="Severin A.J."/>
            <person name="Sherrier D.J."/>
            <person name="Shi R."/>
            <person name="Sims S."/>
            <person name="Singer S.R."/>
            <person name="Sinharoy S."/>
            <person name="Sterck L."/>
            <person name="Viollet A."/>
            <person name="Wang B.B."/>
            <person name="Wang K."/>
            <person name="Wang M."/>
            <person name="Wang X."/>
            <person name="Warfsmann J."/>
            <person name="Weissenbach J."/>
            <person name="White D.D."/>
            <person name="White J.D."/>
            <person name="Wiley G.B."/>
            <person name="Wincker P."/>
            <person name="Xing Y."/>
            <person name="Yang L."/>
            <person name="Yao Z."/>
            <person name="Ying F."/>
            <person name="Zhai J."/>
            <person name="Zhou L."/>
            <person name="Zuber A."/>
            <person name="Denarie J."/>
            <person name="Dixon R.A."/>
            <person name="May G.D."/>
            <person name="Schwartz D.C."/>
            <person name="Rogers J."/>
            <person name="Quetier F."/>
            <person name="Town C.D."/>
            <person name="Roe B.A."/>
        </authorList>
    </citation>
    <scope>NUCLEOTIDE SEQUENCE [LARGE SCALE GENOMIC DNA]</scope>
    <source>
        <strain evidence="1">A17</strain>
        <strain evidence="2 3">cv. Jemalong A17</strain>
    </source>
</reference>
<dbReference type="Proteomes" id="UP000002051">
    <property type="component" value="Unassembled WGS sequence"/>
</dbReference>
<sequence>MCLTLPFESFDDNKTRQAFTQNQINEACYVDLRANKDVFESLRKNPKVEYDRKQYSYKAKYGHKEKSELFFNLYVGIQRALLFLT</sequence>
<proteinExistence type="predicted"/>
<evidence type="ECO:0000313" key="3">
    <source>
        <dbReference type="Proteomes" id="UP000002051"/>
    </source>
</evidence>
<keyword evidence="3" id="KW-1185">Reference proteome</keyword>
<reference evidence="1 3" key="2">
    <citation type="journal article" date="2014" name="BMC Genomics">
        <title>An improved genome release (version Mt4.0) for the model legume Medicago truncatula.</title>
        <authorList>
            <person name="Tang H."/>
            <person name="Krishnakumar V."/>
            <person name="Bidwell S."/>
            <person name="Rosen B."/>
            <person name="Chan A."/>
            <person name="Zhou S."/>
            <person name="Gentzbittel L."/>
            <person name="Childs K.L."/>
            <person name="Yandell M."/>
            <person name="Gundlach H."/>
            <person name="Mayer K.F."/>
            <person name="Schwartz D.C."/>
            <person name="Town C.D."/>
        </authorList>
    </citation>
    <scope>GENOME REANNOTATION</scope>
    <source>
        <strain evidence="1">A17</strain>
        <strain evidence="2 3">cv. Jemalong A17</strain>
    </source>
</reference>
<evidence type="ECO:0000313" key="1">
    <source>
        <dbReference type="EMBL" id="KEH15966.1"/>
    </source>
</evidence>
<dbReference type="STRING" id="3880.A0A072TFI4"/>
<dbReference type="PANTHER" id="PTHR12716:SF8">
    <property type="entry name" value="TRANSCRIPTION INITIATION FACTOR IIE SUBUNIT BETA"/>
    <property type="match status" value="1"/>
</dbReference>